<dbReference type="InterPro" id="IPR003848">
    <property type="entry name" value="DUF218"/>
</dbReference>
<evidence type="ECO:0000313" key="3">
    <source>
        <dbReference type="EMBL" id="CAA7195367.1"/>
    </source>
</evidence>
<dbReference type="Pfam" id="PF02698">
    <property type="entry name" value="DUF218"/>
    <property type="match status" value="1"/>
</dbReference>
<evidence type="ECO:0000256" key="1">
    <source>
        <dbReference type="SAM" id="Phobius"/>
    </source>
</evidence>
<organism evidence="3 4">
    <name type="scientific">Chryseobacterium potabilaquae</name>
    <dbReference type="NCBI Taxonomy" id="2675057"/>
    <lineage>
        <taxon>Bacteria</taxon>
        <taxon>Pseudomonadati</taxon>
        <taxon>Bacteroidota</taxon>
        <taxon>Flavobacteriia</taxon>
        <taxon>Flavobacteriales</taxon>
        <taxon>Weeksellaceae</taxon>
        <taxon>Chryseobacterium group</taxon>
        <taxon>Chryseobacterium</taxon>
    </lineage>
</organism>
<dbReference type="PANTHER" id="PTHR30336:SF6">
    <property type="entry name" value="INTEGRAL MEMBRANE PROTEIN"/>
    <property type="match status" value="1"/>
</dbReference>
<keyword evidence="4" id="KW-1185">Reference proteome</keyword>
<keyword evidence="1" id="KW-0812">Transmembrane</keyword>
<feature type="transmembrane region" description="Helical" evidence="1">
    <location>
        <begin position="21"/>
        <end position="38"/>
    </location>
</feature>
<dbReference type="Proteomes" id="UP000445144">
    <property type="component" value="Unassembled WGS sequence"/>
</dbReference>
<gene>
    <name evidence="3" type="ORF">CHRY9293_01576</name>
</gene>
<accession>A0A6N4X7V8</accession>
<evidence type="ECO:0000259" key="2">
    <source>
        <dbReference type="Pfam" id="PF02698"/>
    </source>
</evidence>
<sequence>MDWSFKIPCEMKNIAKNIFKIFLLLVVAGFIFIAWANYNIKKESAPFISYDSKEMPQTKTALLLGTSKSLNNGSPNAYFYNRIQAALDLYKSGKIKYIIVSGDNSSKDYNESEDMQLSLMKYGIPQDNIILDFAGFRTLDSVIRAKDIFGQKKLIIISQKFHNERAVFLARRNGMEAYGYNAEDVNKYAGLKTNLREYVAKAKAYYDLLLGIEPKFKGEKIVIP</sequence>
<evidence type="ECO:0000313" key="4">
    <source>
        <dbReference type="Proteomes" id="UP000445144"/>
    </source>
</evidence>
<keyword evidence="1" id="KW-0472">Membrane</keyword>
<dbReference type="PANTHER" id="PTHR30336">
    <property type="entry name" value="INNER MEMBRANE PROTEIN, PROBABLE PERMEASE"/>
    <property type="match status" value="1"/>
</dbReference>
<dbReference type="InterPro" id="IPR051599">
    <property type="entry name" value="Cell_Envelope_Assoc"/>
</dbReference>
<proteinExistence type="predicted"/>
<keyword evidence="1" id="KW-1133">Transmembrane helix</keyword>
<dbReference type="CDD" id="cd06259">
    <property type="entry name" value="YdcF-like"/>
    <property type="match status" value="1"/>
</dbReference>
<dbReference type="AlphaFoldDB" id="A0A6N4X7V8"/>
<name>A0A6N4X7V8_9FLAO</name>
<reference evidence="3 4" key="1">
    <citation type="submission" date="2020-01" db="EMBL/GenBank/DDBJ databases">
        <authorList>
            <person name="Rodrigo-Torres L."/>
            <person name="Arahal R. D."/>
            <person name="Lucena T."/>
        </authorList>
    </citation>
    <scope>NUCLEOTIDE SEQUENCE [LARGE SCALE GENOMIC DNA]</scope>
    <source>
        <strain evidence="3 4">CECT 9293</strain>
    </source>
</reference>
<dbReference type="EMBL" id="CACVBR010000010">
    <property type="protein sequence ID" value="CAA7195367.1"/>
    <property type="molecule type" value="Genomic_DNA"/>
</dbReference>
<dbReference type="GO" id="GO:0005886">
    <property type="term" value="C:plasma membrane"/>
    <property type="evidence" value="ECO:0007669"/>
    <property type="project" value="TreeGrafter"/>
</dbReference>
<protein>
    <recommendedName>
        <fullName evidence="2">DUF218 domain-containing protein</fullName>
    </recommendedName>
</protein>
<feature type="domain" description="DUF218" evidence="2">
    <location>
        <begin position="63"/>
        <end position="199"/>
    </location>
</feature>